<feature type="compositionally biased region" description="Basic and acidic residues" evidence="1">
    <location>
        <begin position="106"/>
        <end position="130"/>
    </location>
</feature>
<feature type="region of interest" description="Disordered" evidence="1">
    <location>
        <begin position="250"/>
        <end position="269"/>
    </location>
</feature>
<feature type="compositionally biased region" description="Basic and acidic residues" evidence="1">
    <location>
        <begin position="189"/>
        <end position="198"/>
    </location>
</feature>
<sequence length="984" mass="108169">MSLENEGQMSQDKGSEEIHVALKNQTISYSREFLLSFTNLDICKKLPSGLGESLISEFEDALVSIPDRPRIPGSTPLQGFRRNDYSSSPPTRGDSGNYSRCIYGKWESRSSGRSDRDSDSQSDRDSDSGRRYGHQSRRPWQTPEHDGLLGSGSFPRPSGYASGVPAPKARTNEPYQLSKSNEPYHPPRPYKEQHKALQEKQKLNLDKHKTGGLSDFSEVLEDSKEEKGIFTKNNELEVSAAIPIPSNDLEKSSFASHSPASRPLVPPGFKNSSLEKSSVLKSVIRPPLSDVGKSVTGESLVDAEANLVQNGSSDGLERRLSQEISLVDGLFVAKTHHTPLLNKGENVNLHVNLDVPIKNLGMEDHLLRVAGHFNSHGTLDDPETAKHEVLGDKNVGDSDRSHSTSILEKIFSSTLSMNDGGLSSTEHHDSKPDDTWSPNSAHSSKFAQWFIEEETKAADDISSARPNDLLSLIVTANGVSDQEHISNKEDAIPAVLTCEDLEQSILSQYSEKTTKMQSLPESWSTTGVKDQPSAHADNHASLNLLSMLQKGTDQSNMTSKSGVGINLADELLVSRENDMATIVKEPKGEENKSLPNLGNNLTLEALFGSSFMKELKSVEAPVSVQRGSSRVDAPEAQGLPFTVKDIEISSTRTDKSGLQRPIHDYGVSSDHRQQMMSKHHAEAVPKHSGFEGVFDFQLPEEDNLISPSDTRNKRIPTSMPTGNLMNNVNFSPSAPIDIMEKLAAFGADIKGQVRMGGSENLPFTGGPYEQMGPEIPYRNIQMQQQSSPHFHQPAQMTQMRPLHHHLGSQPTHMSPQMKFVGPEPIFNQDSPANHQFSSSSMIRPPFSHPNVRVAGFDASSHHSMLHQMQMSGNHPPPHMLPDFPRGGPISHHGNQATGLIPEMSQMHGFPLGPRHPNIVNRGVRMAVVLVEPAQEINPGSTPPEAFQRLLEMELRANSKQIHPLAPGHSQVMSGHDIDMGFRYR</sequence>
<dbReference type="PANTHER" id="PTHR34802">
    <property type="entry name" value="CHORISMATE SYNTHASE"/>
    <property type="match status" value="1"/>
</dbReference>
<feature type="compositionally biased region" description="Basic and acidic residues" evidence="1">
    <location>
        <begin position="425"/>
        <end position="434"/>
    </location>
</feature>
<accession>A0AAV6YAK2</accession>
<evidence type="ECO:0000256" key="1">
    <source>
        <dbReference type="SAM" id="MobiDB-lite"/>
    </source>
</evidence>
<name>A0AAV6YAK2_9LAMI</name>
<dbReference type="AlphaFoldDB" id="A0AAV6YAK2"/>
<feature type="region of interest" description="Disordered" evidence="1">
    <location>
        <begin position="66"/>
        <end position="198"/>
    </location>
</feature>
<feature type="region of interest" description="Disordered" evidence="1">
    <location>
        <begin position="418"/>
        <end position="440"/>
    </location>
</feature>
<protein>
    <submittedName>
        <fullName evidence="2">Uncharacterized protein</fullName>
    </submittedName>
</protein>
<dbReference type="Proteomes" id="UP000826271">
    <property type="component" value="Unassembled WGS sequence"/>
</dbReference>
<gene>
    <name evidence="2" type="ORF">BUALT_Bualt01G0232300</name>
</gene>
<evidence type="ECO:0000313" key="2">
    <source>
        <dbReference type="EMBL" id="KAG8391874.1"/>
    </source>
</evidence>
<dbReference type="PANTHER" id="PTHR34802:SF1">
    <property type="entry name" value="CHORISMATE SYNTHASE"/>
    <property type="match status" value="1"/>
</dbReference>
<feature type="compositionally biased region" description="Polar residues" evidence="1">
    <location>
        <begin position="85"/>
        <end position="98"/>
    </location>
</feature>
<evidence type="ECO:0000313" key="3">
    <source>
        <dbReference type="Proteomes" id="UP000826271"/>
    </source>
</evidence>
<comment type="caution">
    <text evidence="2">The sequence shown here is derived from an EMBL/GenBank/DDBJ whole genome shotgun (WGS) entry which is preliminary data.</text>
</comment>
<dbReference type="EMBL" id="WHWC01000001">
    <property type="protein sequence ID" value="KAG8391874.1"/>
    <property type="molecule type" value="Genomic_DNA"/>
</dbReference>
<organism evidence="2 3">
    <name type="scientific">Buddleja alternifolia</name>
    <dbReference type="NCBI Taxonomy" id="168488"/>
    <lineage>
        <taxon>Eukaryota</taxon>
        <taxon>Viridiplantae</taxon>
        <taxon>Streptophyta</taxon>
        <taxon>Embryophyta</taxon>
        <taxon>Tracheophyta</taxon>
        <taxon>Spermatophyta</taxon>
        <taxon>Magnoliopsida</taxon>
        <taxon>eudicotyledons</taxon>
        <taxon>Gunneridae</taxon>
        <taxon>Pentapetalae</taxon>
        <taxon>asterids</taxon>
        <taxon>lamiids</taxon>
        <taxon>Lamiales</taxon>
        <taxon>Scrophulariaceae</taxon>
        <taxon>Buddlejeae</taxon>
        <taxon>Buddleja</taxon>
    </lineage>
</organism>
<reference evidence="2" key="1">
    <citation type="submission" date="2019-10" db="EMBL/GenBank/DDBJ databases">
        <authorList>
            <person name="Zhang R."/>
            <person name="Pan Y."/>
            <person name="Wang J."/>
            <person name="Ma R."/>
            <person name="Yu S."/>
        </authorList>
    </citation>
    <scope>NUCLEOTIDE SEQUENCE</scope>
    <source>
        <strain evidence="2">LA-IB0</strain>
        <tissue evidence="2">Leaf</tissue>
    </source>
</reference>
<proteinExistence type="predicted"/>
<keyword evidence="3" id="KW-1185">Reference proteome</keyword>